<organism evidence="1 2">
    <name type="scientific">Psophocarpus tetragonolobus</name>
    <name type="common">Winged bean</name>
    <name type="synonym">Dolichos tetragonolobus</name>
    <dbReference type="NCBI Taxonomy" id="3891"/>
    <lineage>
        <taxon>Eukaryota</taxon>
        <taxon>Viridiplantae</taxon>
        <taxon>Streptophyta</taxon>
        <taxon>Embryophyta</taxon>
        <taxon>Tracheophyta</taxon>
        <taxon>Spermatophyta</taxon>
        <taxon>Magnoliopsida</taxon>
        <taxon>eudicotyledons</taxon>
        <taxon>Gunneridae</taxon>
        <taxon>Pentapetalae</taxon>
        <taxon>rosids</taxon>
        <taxon>fabids</taxon>
        <taxon>Fabales</taxon>
        <taxon>Fabaceae</taxon>
        <taxon>Papilionoideae</taxon>
        <taxon>50 kb inversion clade</taxon>
        <taxon>NPAAA clade</taxon>
        <taxon>indigoferoid/millettioid clade</taxon>
        <taxon>Phaseoleae</taxon>
        <taxon>Psophocarpus</taxon>
    </lineage>
</organism>
<accession>A0AAN9SI87</accession>
<name>A0AAN9SI87_PSOTE</name>
<gene>
    <name evidence="1" type="ORF">VNO78_15193</name>
</gene>
<keyword evidence="2" id="KW-1185">Reference proteome</keyword>
<comment type="caution">
    <text evidence="1">The sequence shown here is derived from an EMBL/GenBank/DDBJ whole genome shotgun (WGS) entry which is preliminary data.</text>
</comment>
<reference evidence="1 2" key="1">
    <citation type="submission" date="2024-01" db="EMBL/GenBank/DDBJ databases">
        <title>The genomes of 5 underutilized Papilionoideae crops provide insights into root nodulation and disease resistanc.</title>
        <authorList>
            <person name="Jiang F."/>
        </authorList>
    </citation>
    <scope>NUCLEOTIDE SEQUENCE [LARGE SCALE GENOMIC DNA]</scope>
    <source>
        <strain evidence="1">DUOXIRENSHENG_FW03</strain>
        <tissue evidence="1">Leaves</tissue>
    </source>
</reference>
<proteinExistence type="predicted"/>
<dbReference type="AlphaFoldDB" id="A0AAN9SI87"/>
<evidence type="ECO:0000313" key="1">
    <source>
        <dbReference type="EMBL" id="KAK7394658.1"/>
    </source>
</evidence>
<sequence length="95" mass="10356">MIVIVVFKSPTKEALCLCFSVRPQDYSGFLGLCALSGSDSFSTSNLSVSHSPHFTSSLFPPFHFTHSLFPSHPKPRTCFLGSTSSPSKHHLSLVN</sequence>
<protein>
    <submittedName>
        <fullName evidence="1">Uncharacterized protein</fullName>
    </submittedName>
</protein>
<evidence type="ECO:0000313" key="2">
    <source>
        <dbReference type="Proteomes" id="UP001386955"/>
    </source>
</evidence>
<dbReference type="Proteomes" id="UP001386955">
    <property type="component" value="Unassembled WGS sequence"/>
</dbReference>
<dbReference type="EMBL" id="JAYMYS010000004">
    <property type="protein sequence ID" value="KAK7394658.1"/>
    <property type="molecule type" value="Genomic_DNA"/>
</dbReference>